<comment type="subunit">
    <text evidence="3 13">Monomer.</text>
</comment>
<evidence type="ECO:0000259" key="14">
    <source>
        <dbReference type="SMART" id="SM00840"/>
    </source>
</evidence>
<dbReference type="InterPro" id="IPR015273">
    <property type="entry name" value="Cys-tRNA-synt_Ia_DALR"/>
</dbReference>
<dbReference type="SMART" id="SM00840">
    <property type="entry name" value="DALR_2"/>
    <property type="match status" value="1"/>
</dbReference>
<keyword evidence="16" id="KW-1185">Reference proteome</keyword>
<evidence type="ECO:0000256" key="13">
    <source>
        <dbReference type="HAMAP-Rule" id="MF_00041"/>
    </source>
</evidence>
<dbReference type="GO" id="GO:0006423">
    <property type="term" value="P:cysteinyl-tRNA aminoacylation"/>
    <property type="evidence" value="ECO:0007669"/>
    <property type="project" value="UniProtKB-UniRule"/>
</dbReference>
<keyword evidence="5 13" id="KW-0436">Ligase</keyword>
<feature type="binding site" evidence="13">
    <location>
        <position position="271"/>
    </location>
    <ligand>
        <name>ATP</name>
        <dbReference type="ChEBI" id="CHEBI:30616"/>
    </ligand>
</feature>
<dbReference type="InterPro" id="IPR024909">
    <property type="entry name" value="Cys-tRNA/MSH_ligase"/>
</dbReference>
<keyword evidence="11 13" id="KW-0030">Aminoacyl-tRNA synthetase</keyword>
<feature type="binding site" evidence="13">
    <location>
        <position position="212"/>
    </location>
    <ligand>
        <name>Zn(2+)</name>
        <dbReference type="ChEBI" id="CHEBI:29105"/>
    </ligand>
</feature>
<feature type="domain" description="Cysteinyl-tRNA synthetase class Ia DALR" evidence="14">
    <location>
        <begin position="344"/>
        <end position="406"/>
    </location>
</feature>
<dbReference type="SUPFAM" id="SSF47323">
    <property type="entry name" value="Anticodon-binding domain of a subclass of class I aminoacyl-tRNA synthetases"/>
    <property type="match status" value="1"/>
</dbReference>
<feature type="binding site" evidence="13">
    <location>
        <position position="241"/>
    </location>
    <ligand>
        <name>Zn(2+)</name>
        <dbReference type="ChEBI" id="CHEBI:29105"/>
    </ligand>
</feature>
<dbReference type="NCBIfam" id="TIGR00435">
    <property type="entry name" value="cysS"/>
    <property type="match status" value="1"/>
</dbReference>
<keyword evidence="9 13" id="KW-0067">ATP-binding</keyword>
<dbReference type="CDD" id="cd00672">
    <property type="entry name" value="CysRS_core"/>
    <property type="match status" value="1"/>
</dbReference>
<evidence type="ECO:0000256" key="6">
    <source>
        <dbReference type="ARBA" id="ARBA00022723"/>
    </source>
</evidence>
<proteinExistence type="inferred from homology"/>
<dbReference type="Proteomes" id="UP000219435">
    <property type="component" value="Unassembled WGS sequence"/>
</dbReference>
<dbReference type="Gene3D" id="3.40.50.620">
    <property type="entry name" value="HUPs"/>
    <property type="match status" value="1"/>
</dbReference>
<dbReference type="GO" id="GO:0005524">
    <property type="term" value="F:ATP binding"/>
    <property type="evidence" value="ECO:0007669"/>
    <property type="project" value="UniProtKB-UniRule"/>
</dbReference>
<dbReference type="InterPro" id="IPR015803">
    <property type="entry name" value="Cys-tRNA-ligase"/>
</dbReference>
<dbReference type="EMBL" id="OBQI01000001">
    <property type="protein sequence ID" value="SOC47408.1"/>
    <property type="molecule type" value="Genomic_DNA"/>
</dbReference>
<evidence type="ECO:0000256" key="7">
    <source>
        <dbReference type="ARBA" id="ARBA00022741"/>
    </source>
</evidence>
<dbReference type="Gene3D" id="1.20.120.1910">
    <property type="entry name" value="Cysteine-tRNA ligase, C-terminal anti-codon recognition domain"/>
    <property type="match status" value="1"/>
</dbReference>
<evidence type="ECO:0000256" key="4">
    <source>
        <dbReference type="ARBA" id="ARBA00022490"/>
    </source>
</evidence>
<feature type="short sequence motif" description="'HIGH' region" evidence="13">
    <location>
        <begin position="31"/>
        <end position="41"/>
    </location>
</feature>
<dbReference type="HAMAP" id="MF_00041">
    <property type="entry name" value="Cys_tRNA_synth"/>
    <property type="match status" value="1"/>
</dbReference>
<evidence type="ECO:0000256" key="5">
    <source>
        <dbReference type="ARBA" id="ARBA00022598"/>
    </source>
</evidence>
<dbReference type="OrthoDB" id="9815130at2"/>
<dbReference type="InterPro" id="IPR032678">
    <property type="entry name" value="tRNA-synt_1_cat_dom"/>
</dbReference>
<dbReference type="PANTHER" id="PTHR10890">
    <property type="entry name" value="CYSTEINYL-TRNA SYNTHETASE"/>
    <property type="match status" value="1"/>
</dbReference>
<dbReference type="InterPro" id="IPR056411">
    <property type="entry name" value="CysS_C"/>
</dbReference>
<protein>
    <recommendedName>
        <fullName evidence="13">Cysteine--tRNA ligase</fullName>
        <ecNumber evidence="13">6.1.1.16</ecNumber>
    </recommendedName>
    <alternativeName>
        <fullName evidence="13">Cysteinyl-tRNA synthetase</fullName>
        <shortName evidence="13">CysRS</shortName>
    </alternativeName>
</protein>
<sequence>MSLRLYDTAARAVRDFTPLRAGRASLYVCGLTVQGPPHVGHIRAAVSFDVLRRWLAASGLEVTYVRNVTDIDDKILAKAAEHDLPWWAWAFLNERACTRAYDVLGVLPPTYEPRATGHVPEMVGLMQRLIDRGHAYAVDGDVYFDVRSFPEYGALTGQRLEHLEPAADTDTDERKRDPRDFALWKAHKPGEPETAAWDTPWGRGRPGWHLECSAMAGKYLGEAFDIHGGGLDLRFPHHENEQAQSRAAGDRFAQYWMHNGWVTLGGEKMSKSLGNTAQVDEVVKRVRPVELRYYLVAPHYRSMIEFTDAALDEAAAGYRRIESFVKRAVERVGVDAGGCELPEAFRTALDDDLGTPAAIAAVHEGVRLGNTALGDGDDAATAAALGAVRAMLGVLGLDPLDPQWAPGSDDRLAQATDGLVALALQQRQAARARKDFAAADAIRDQLTTLGVSVEDTPDGPRWELSR</sequence>
<organism evidence="15 16">
    <name type="scientific">Blastococcus aggregatus</name>
    <dbReference type="NCBI Taxonomy" id="38502"/>
    <lineage>
        <taxon>Bacteria</taxon>
        <taxon>Bacillati</taxon>
        <taxon>Actinomycetota</taxon>
        <taxon>Actinomycetes</taxon>
        <taxon>Geodermatophilales</taxon>
        <taxon>Geodermatophilaceae</taxon>
        <taxon>Blastococcus</taxon>
    </lineage>
</organism>
<dbReference type="GO" id="GO:0005829">
    <property type="term" value="C:cytosol"/>
    <property type="evidence" value="ECO:0007669"/>
    <property type="project" value="TreeGrafter"/>
</dbReference>
<evidence type="ECO:0000313" key="15">
    <source>
        <dbReference type="EMBL" id="SOC47408.1"/>
    </source>
</evidence>
<evidence type="ECO:0000256" key="11">
    <source>
        <dbReference type="ARBA" id="ARBA00023146"/>
    </source>
</evidence>
<keyword evidence="7 13" id="KW-0547">Nucleotide-binding</keyword>
<dbReference type="GO" id="GO:0004817">
    <property type="term" value="F:cysteine-tRNA ligase activity"/>
    <property type="evidence" value="ECO:0007669"/>
    <property type="project" value="UniProtKB-UniRule"/>
</dbReference>
<dbReference type="EC" id="6.1.1.16" evidence="13"/>
<evidence type="ECO:0000256" key="12">
    <source>
        <dbReference type="ARBA" id="ARBA00047398"/>
    </source>
</evidence>
<dbReference type="InterPro" id="IPR014729">
    <property type="entry name" value="Rossmann-like_a/b/a_fold"/>
</dbReference>
<comment type="similarity">
    <text evidence="2 13">Belongs to the class-I aminoacyl-tRNA synthetase family.</text>
</comment>
<dbReference type="SUPFAM" id="SSF52374">
    <property type="entry name" value="Nucleotidylyl transferase"/>
    <property type="match status" value="1"/>
</dbReference>
<dbReference type="AlphaFoldDB" id="A0A285V1C0"/>
<reference evidence="16" key="1">
    <citation type="submission" date="2017-08" db="EMBL/GenBank/DDBJ databases">
        <authorList>
            <person name="Varghese N."/>
            <person name="Submissions S."/>
        </authorList>
    </citation>
    <scope>NUCLEOTIDE SEQUENCE [LARGE SCALE GENOMIC DNA]</scope>
    <source>
        <strain evidence="16">DSM 4725</strain>
    </source>
</reference>
<name>A0A285V1C0_9ACTN</name>
<dbReference type="PRINTS" id="PR00983">
    <property type="entry name" value="TRNASYNTHCYS"/>
</dbReference>
<dbReference type="Pfam" id="PF09190">
    <property type="entry name" value="DALR_2"/>
    <property type="match status" value="1"/>
</dbReference>
<dbReference type="Pfam" id="PF01406">
    <property type="entry name" value="tRNA-synt_1e"/>
    <property type="match status" value="1"/>
</dbReference>
<comment type="cofactor">
    <cofactor evidence="13">
        <name>Zn(2+)</name>
        <dbReference type="ChEBI" id="CHEBI:29105"/>
    </cofactor>
    <text evidence="13">Binds 1 zinc ion per subunit.</text>
</comment>
<gene>
    <name evidence="13" type="primary">cysS</name>
    <name evidence="15" type="ORF">SAMN05660748_0800</name>
</gene>
<feature type="binding site" evidence="13">
    <location>
        <position position="29"/>
    </location>
    <ligand>
        <name>Zn(2+)</name>
        <dbReference type="ChEBI" id="CHEBI:29105"/>
    </ligand>
</feature>
<dbReference type="InterPro" id="IPR009080">
    <property type="entry name" value="tRNAsynth_Ia_anticodon-bd"/>
</dbReference>
<comment type="catalytic activity">
    <reaction evidence="12 13">
        <text>tRNA(Cys) + L-cysteine + ATP = L-cysteinyl-tRNA(Cys) + AMP + diphosphate</text>
        <dbReference type="Rhea" id="RHEA:17773"/>
        <dbReference type="Rhea" id="RHEA-COMP:9661"/>
        <dbReference type="Rhea" id="RHEA-COMP:9679"/>
        <dbReference type="ChEBI" id="CHEBI:30616"/>
        <dbReference type="ChEBI" id="CHEBI:33019"/>
        <dbReference type="ChEBI" id="CHEBI:35235"/>
        <dbReference type="ChEBI" id="CHEBI:78442"/>
        <dbReference type="ChEBI" id="CHEBI:78517"/>
        <dbReference type="ChEBI" id="CHEBI:456215"/>
        <dbReference type="EC" id="6.1.1.16"/>
    </reaction>
</comment>
<dbReference type="FunFam" id="3.40.50.620:FF:000068">
    <property type="entry name" value="Cysteine--tRNA ligase"/>
    <property type="match status" value="1"/>
</dbReference>
<keyword evidence="8 13" id="KW-0862">Zinc</keyword>
<accession>A0A285V1C0</accession>
<comment type="subcellular location">
    <subcellularLocation>
        <location evidence="1 13">Cytoplasm</location>
    </subcellularLocation>
</comment>
<dbReference type="Pfam" id="PF23493">
    <property type="entry name" value="CysS_C"/>
    <property type="match status" value="1"/>
</dbReference>
<dbReference type="RefSeq" id="WP_097193667.1">
    <property type="nucleotide sequence ID" value="NZ_OBQI01000001.1"/>
</dbReference>
<feature type="binding site" evidence="13">
    <location>
        <position position="237"/>
    </location>
    <ligand>
        <name>Zn(2+)</name>
        <dbReference type="ChEBI" id="CHEBI:29105"/>
    </ligand>
</feature>
<evidence type="ECO:0000256" key="8">
    <source>
        <dbReference type="ARBA" id="ARBA00022833"/>
    </source>
</evidence>
<evidence type="ECO:0000313" key="16">
    <source>
        <dbReference type="Proteomes" id="UP000219435"/>
    </source>
</evidence>
<evidence type="ECO:0000256" key="1">
    <source>
        <dbReference type="ARBA" id="ARBA00004496"/>
    </source>
</evidence>
<evidence type="ECO:0000256" key="3">
    <source>
        <dbReference type="ARBA" id="ARBA00011245"/>
    </source>
</evidence>
<keyword evidence="6 13" id="KW-0479">Metal-binding</keyword>
<dbReference type="PANTHER" id="PTHR10890:SF30">
    <property type="entry name" value="CYSTEINE--TRNA LIGASE"/>
    <property type="match status" value="1"/>
</dbReference>
<dbReference type="GO" id="GO:0008270">
    <property type="term" value="F:zinc ion binding"/>
    <property type="evidence" value="ECO:0007669"/>
    <property type="project" value="UniProtKB-UniRule"/>
</dbReference>
<keyword evidence="10 13" id="KW-0648">Protein biosynthesis</keyword>
<evidence type="ECO:0000256" key="9">
    <source>
        <dbReference type="ARBA" id="ARBA00022840"/>
    </source>
</evidence>
<feature type="short sequence motif" description="'KMSKS' region" evidence="13">
    <location>
        <begin position="268"/>
        <end position="272"/>
    </location>
</feature>
<evidence type="ECO:0000256" key="10">
    <source>
        <dbReference type="ARBA" id="ARBA00022917"/>
    </source>
</evidence>
<keyword evidence="4 13" id="KW-0963">Cytoplasm</keyword>
<evidence type="ECO:0000256" key="2">
    <source>
        <dbReference type="ARBA" id="ARBA00005594"/>
    </source>
</evidence>